<evidence type="ECO:0000256" key="3">
    <source>
        <dbReference type="SAM" id="MobiDB-lite"/>
    </source>
</evidence>
<keyword evidence="1 2" id="KW-0694">RNA-binding</keyword>
<accession>A0A7R9KZE8</accession>
<dbReference type="AlphaFoldDB" id="A0A7R9KZE8"/>
<feature type="compositionally biased region" description="Low complexity" evidence="3">
    <location>
        <begin position="131"/>
        <end position="140"/>
    </location>
</feature>
<feature type="region of interest" description="Disordered" evidence="3">
    <location>
        <begin position="294"/>
        <end position="324"/>
    </location>
</feature>
<feature type="compositionally biased region" description="Low complexity" evidence="3">
    <location>
        <begin position="932"/>
        <end position="949"/>
    </location>
</feature>
<feature type="compositionally biased region" description="Basic and acidic residues" evidence="3">
    <location>
        <begin position="699"/>
        <end position="726"/>
    </location>
</feature>
<feature type="compositionally biased region" description="Low complexity" evidence="3">
    <location>
        <begin position="217"/>
        <end position="263"/>
    </location>
</feature>
<name>A0A7R9KZE8_9ACAR</name>
<dbReference type="PROSITE" id="PS50102">
    <property type="entry name" value="RRM"/>
    <property type="match status" value="2"/>
</dbReference>
<proteinExistence type="predicted"/>
<protein>
    <recommendedName>
        <fullName evidence="4">RRM domain-containing protein</fullName>
    </recommendedName>
</protein>
<feature type="region of interest" description="Disordered" evidence="3">
    <location>
        <begin position="621"/>
        <end position="805"/>
    </location>
</feature>
<feature type="region of interest" description="Disordered" evidence="3">
    <location>
        <begin position="28"/>
        <end position="47"/>
    </location>
</feature>
<feature type="compositionally biased region" description="Basic and acidic residues" evidence="3">
    <location>
        <begin position="678"/>
        <end position="690"/>
    </location>
</feature>
<dbReference type="InterPro" id="IPR000504">
    <property type="entry name" value="RRM_dom"/>
</dbReference>
<dbReference type="OrthoDB" id="6407164at2759"/>
<feature type="compositionally biased region" description="Gly residues" evidence="3">
    <location>
        <begin position="30"/>
        <end position="39"/>
    </location>
</feature>
<feature type="region of interest" description="Disordered" evidence="3">
    <location>
        <begin position="58"/>
        <end position="265"/>
    </location>
</feature>
<feature type="compositionally biased region" description="Low complexity" evidence="3">
    <location>
        <begin position="768"/>
        <end position="781"/>
    </location>
</feature>
<feature type="compositionally biased region" description="Polar residues" evidence="3">
    <location>
        <begin position="952"/>
        <end position="963"/>
    </location>
</feature>
<feature type="compositionally biased region" description="Gly residues" evidence="3">
    <location>
        <begin position="539"/>
        <end position="551"/>
    </location>
</feature>
<gene>
    <name evidence="5" type="ORF">OSB1V03_LOCUS12480</name>
</gene>
<feature type="compositionally biased region" description="Gly residues" evidence="3">
    <location>
        <begin position="154"/>
        <end position="172"/>
    </location>
</feature>
<feature type="compositionally biased region" description="Basic residues" evidence="3">
    <location>
        <begin position="201"/>
        <end position="216"/>
    </location>
</feature>
<feature type="compositionally biased region" description="Basic and acidic residues" evidence="3">
    <location>
        <begin position="654"/>
        <end position="670"/>
    </location>
</feature>
<evidence type="ECO:0000256" key="2">
    <source>
        <dbReference type="PROSITE-ProRule" id="PRU00176"/>
    </source>
</evidence>
<feature type="compositionally biased region" description="Polar residues" evidence="3">
    <location>
        <begin position="643"/>
        <end position="653"/>
    </location>
</feature>
<dbReference type="InterPro" id="IPR035979">
    <property type="entry name" value="RBD_domain_sf"/>
</dbReference>
<dbReference type="SUPFAM" id="SSF54928">
    <property type="entry name" value="RNA-binding domain, RBD"/>
    <property type="match status" value="1"/>
</dbReference>
<dbReference type="InterPro" id="IPR012677">
    <property type="entry name" value="Nucleotide-bd_a/b_plait_sf"/>
</dbReference>
<dbReference type="EMBL" id="CAJPIZ010010387">
    <property type="protein sequence ID" value="CAG2112505.1"/>
    <property type="molecule type" value="Genomic_DNA"/>
</dbReference>
<keyword evidence="6" id="KW-1185">Reference proteome</keyword>
<feature type="compositionally biased region" description="Polar residues" evidence="3">
    <location>
        <begin position="782"/>
        <end position="803"/>
    </location>
</feature>
<feature type="non-terminal residue" evidence="5">
    <location>
        <position position="980"/>
    </location>
</feature>
<dbReference type="PANTHER" id="PTHR23189">
    <property type="entry name" value="RNA RECOGNITION MOTIF-CONTAINING"/>
    <property type="match status" value="1"/>
</dbReference>
<sequence length="980" mass="105960">MAIYTANNRFKADKLALLSDERLYDREGLRGTGGGGGGSVNNNYDRLADTRESPYGIKRNIGGYLDDTNDYPNRSRSRDRHFSRSISNNNNNNYGDGLDSRATHFRAYGHRNNSQTPFDGPQRGYPSVGSDQLLDQLDQLPPNVNSNTSTTSSTGGGSGGQRGGGAGSGGTIATGMSGRRMTSASTTASGGVSSTVSSPPLKKKRNKKKKPKRSSLRSHSASPSPSRSSSLSSARSHSPSSSSNISSSSPSSRSPSPAKSQSPLSLYSRERKERGAGGLGGSVISAATTTNNTIISTSSQGSNHTPLHNSGATPGSDSSADKDDTRPLAICVRNLPARSTDGLFHEYKKHGKVTMVKVVGQGSDRFAVVCFKKPEDFSDITSVVKAMRKLDGENLGQNRIKLGFGKSMPTTCVWIHGVSEQLTEKSLLWQANRFGTVVNLMLDRHRANALIFYDSVECAQIAVQDLKGRVLSGRKMQVDFASRECQTAFFDNMEMSGQIPPQVVGSVSGGGDRQWEPQRRPPLGNSSTNQWSEFDERLGGGAYDNHTGGGNSRAHNNRYQSRTPNRNYRPQSPIPFQRNTQTGYGGGSRGRASYQRFGSASDTYNEDFAVDRRHRYEADAEYDDMDDERDSCYGRDRSRELSETCSKSYSPISRRSESPKEGVGGRRDGRSTSPYSKSDMRDNSRDKSDADVMLGQNMAKERSGSRRSSDDLHDDWKPPELQLDRRRAGKQHKSSCDTALMFGDSPPPVTQHVARRLSHSKSPKDKQQQQSSATAAALASLKGQNTNTTPQSPTASPCSSSFASPMRTDCPVHRLQLPFLMLDSTPSSLHTAAFSHLLWPRVDYLYLSDGRRVVRQRSDSVLSDSSDTGFVGRGVGGESTVSALKRKRLDSESPDTPTCSSEAIGHLERKKRLLVCVDGLTGAGGGHSERLGSGSNSSQSTSGSLAGKSGSHESLVNSETNIRQLAKLLKRRPSSSGGAT</sequence>
<feature type="compositionally biased region" description="Polar residues" evidence="3">
    <location>
        <begin position="300"/>
        <end position="318"/>
    </location>
</feature>
<dbReference type="Gene3D" id="3.30.70.330">
    <property type="match status" value="2"/>
</dbReference>
<feature type="compositionally biased region" description="Low complexity" evidence="3">
    <location>
        <begin position="84"/>
        <end position="93"/>
    </location>
</feature>
<feature type="region of interest" description="Disordered" evidence="3">
    <location>
        <begin position="925"/>
        <end position="980"/>
    </location>
</feature>
<feature type="compositionally biased region" description="Low complexity" evidence="3">
    <location>
        <begin position="173"/>
        <end position="200"/>
    </location>
</feature>
<feature type="domain" description="RRM" evidence="4">
    <location>
        <begin position="411"/>
        <end position="483"/>
    </location>
</feature>
<dbReference type="GO" id="GO:0003723">
    <property type="term" value="F:RNA binding"/>
    <property type="evidence" value="ECO:0007669"/>
    <property type="project" value="UniProtKB-UniRule"/>
</dbReference>
<dbReference type="EMBL" id="OC864962">
    <property type="protein sequence ID" value="CAD7632075.1"/>
    <property type="molecule type" value="Genomic_DNA"/>
</dbReference>
<evidence type="ECO:0000313" key="5">
    <source>
        <dbReference type="EMBL" id="CAD7632075.1"/>
    </source>
</evidence>
<dbReference type="Proteomes" id="UP000759131">
    <property type="component" value="Unassembled WGS sequence"/>
</dbReference>
<evidence type="ECO:0000259" key="4">
    <source>
        <dbReference type="PROSITE" id="PS50102"/>
    </source>
</evidence>
<feature type="compositionally biased region" description="Basic and acidic residues" evidence="3">
    <location>
        <begin position="630"/>
        <end position="642"/>
    </location>
</feature>
<dbReference type="SMART" id="SM00360">
    <property type="entry name" value="RRM"/>
    <property type="match status" value="2"/>
</dbReference>
<evidence type="ECO:0000256" key="1">
    <source>
        <dbReference type="ARBA" id="ARBA00022884"/>
    </source>
</evidence>
<reference evidence="5" key="1">
    <citation type="submission" date="2020-11" db="EMBL/GenBank/DDBJ databases">
        <authorList>
            <person name="Tran Van P."/>
        </authorList>
    </citation>
    <scope>NUCLEOTIDE SEQUENCE</scope>
</reference>
<feature type="compositionally biased region" description="Polar residues" evidence="3">
    <location>
        <begin position="553"/>
        <end position="570"/>
    </location>
</feature>
<organism evidence="5">
    <name type="scientific">Medioppia subpectinata</name>
    <dbReference type="NCBI Taxonomy" id="1979941"/>
    <lineage>
        <taxon>Eukaryota</taxon>
        <taxon>Metazoa</taxon>
        <taxon>Ecdysozoa</taxon>
        <taxon>Arthropoda</taxon>
        <taxon>Chelicerata</taxon>
        <taxon>Arachnida</taxon>
        <taxon>Acari</taxon>
        <taxon>Acariformes</taxon>
        <taxon>Sarcoptiformes</taxon>
        <taxon>Oribatida</taxon>
        <taxon>Brachypylina</taxon>
        <taxon>Oppioidea</taxon>
        <taxon>Oppiidae</taxon>
        <taxon>Medioppia</taxon>
    </lineage>
</organism>
<feature type="region of interest" description="Disordered" evidence="3">
    <location>
        <begin position="500"/>
        <end position="595"/>
    </location>
</feature>
<evidence type="ECO:0000313" key="6">
    <source>
        <dbReference type="Proteomes" id="UP000759131"/>
    </source>
</evidence>
<feature type="domain" description="RRM" evidence="4">
    <location>
        <begin position="328"/>
        <end position="407"/>
    </location>
</feature>